<evidence type="ECO:0000256" key="1">
    <source>
        <dbReference type="SAM" id="Phobius"/>
    </source>
</evidence>
<comment type="caution">
    <text evidence="2">The sequence shown here is derived from an EMBL/GenBank/DDBJ whole genome shotgun (WGS) entry which is preliminary data.</text>
</comment>
<accession>A0A8J5Z7K3</accession>
<dbReference type="Proteomes" id="UP000701853">
    <property type="component" value="Chromosome 4"/>
</dbReference>
<dbReference type="AlphaFoldDB" id="A0A8J5Z7K3"/>
<evidence type="ECO:0000313" key="3">
    <source>
        <dbReference type="Proteomes" id="UP000701853"/>
    </source>
</evidence>
<organism evidence="2 3">
    <name type="scientific">Gossypium anomalum</name>
    <dbReference type="NCBI Taxonomy" id="47600"/>
    <lineage>
        <taxon>Eukaryota</taxon>
        <taxon>Viridiplantae</taxon>
        <taxon>Streptophyta</taxon>
        <taxon>Embryophyta</taxon>
        <taxon>Tracheophyta</taxon>
        <taxon>Spermatophyta</taxon>
        <taxon>Magnoliopsida</taxon>
        <taxon>eudicotyledons</taxon>
        <taxon>Gunneridae</taxon>
        <taxon>Pentapetalae</taxon>
        <taxon>rosids</taxon>
        <taxon>malvids</taxon>
        <taxon>Malvales</taxon>
        <taxon>Malvaceae</taxon>
        <taxon>Malvoideae</taxon>
        <taxon>Gossypium</taxon>
    </lineage>
</organism>
<dbReference type="OrthoDB" id="982386at2759"/>
<keyword evidence="1" id="KW-1133">Transmembrane helix</keyword>
<proteinExistence type="predicted"/>
<feature type="transmembrane region" description="Helical" evidence="1">
    <location>
        <begin position="427"/>
        <end position="444"/>
    </location>
</feature>
<protein>
    <submittedName>
        <fullName evidence="2">Uncharacterized protein</fullName>
    </submittedName>
</protein>
<feature type="transmembrane region" description="Helical" evidence="1">
    <location>
        <begin position="368"/>
        <end position="390"/>
    </location>
</feature>
<evidence type="ECO:0000313" key="2">
    <source>
        <dbReference type="EMBL" id="KAG8496168.1"/>
    </source>
</evidence>
<sequence length="449" mass="49854">MIFQQKFQTFLFSITATFIRFRPEFLYLQRLQEQPPSLSQPAIIAGVDIEGQAVRMPMPMASSSPTPIALSTTPFTCTPEPSTMAKYSDSILLFICTGCIPPICDNPSIQSTPPISHGFAFLPCPTYLHFDVGCFLYQPILHHNFKCIAESCSPPFSSCIRPRSFNPLVVRAQMHHMGCVSPPLPRCHHLHLLEYKDGLILKLTICLFHGSSLHYITDSKELQSCISVNRLLVVCTKFWVSMGSLVMRDIVVVVVGGGRMADGLIGKGGVMVRCCCPIFTRLCPELFQQEEPPSLQRPATVAGIDIERQPSSSSPQPQLPSQLHPLLALQNHQQWQNTVIAFCFSYALGVSLQYATPHQSNQHLPFPMVLLSFLVLLTFILMLGAFFINPYCTTTSNALQKLALLLAAAAFTHTLSIPLSFELKCAIWAVFLLPFLTAIIFTYLNTKTA</sequence>
<feature type="transmembrane region" description="Helical" evidence="1">
    <location>
        <begin position="402"/>
        <end position="421"/>
    </location>
</feature>
<dbReference type="EMBL" id="JAHUZN010000004">
    <property type="protein sequence ID" value="KAG8496168.1"/>
    <property type="molecule type" value="Genomic_DNA"/>
</dbReference>
<keyword evidence="1" id="KW-0472">Membrane</keyword>
<dbReference type="PANTHER" id="PTHR34741:SF1">
    <property type="entry name" value="PGG DOMAIN-CONTAINING PROTEIN"/>
    <property type="match status" value="1"/>
</dbReference>
<dbReference type="PANTHER" id="PTHR34741">
    <property type="entry name" value="IMAP FAMILY MEMBER 1, PUTATIVE-RELATED"/>
    <property type="match status" value="1"/>
</dbReference>
<keyword evidence="1" id="KW-0812">Transmembrane</keyword>
<reference evidence="2 3" key="1">
    <citation type="journal article" date="2021" name="bioRxiv">
        <title>The Gossypium anomalum genome as a resource for cotton improvement and evolutionary analysis of hybrid incompatibility.</title>
        <authorList>
            <person name="Grover C.E."/>
            <person name="Yuan D."/>
            <person name="Arick M.A."/>
            <person name="Miller E.R."/>
            <person name="Hu G."/>
            <person name="Peterson D.G."/>
            <person name="Wendel J.F."/>
            <person name="Udall J.A."/>
        </authorList>
    </citation>
    <scope>NUCLEOTIDE SEQUENCE [LARGE SCALE GENOMIC DNA]</scope>
    <source>
        <strain evidence="2">JFW-Udall</strain>
        <tissue evidence="2">Leaf</tissue>
    </source>
</reference>
<name>A0A8J5Z7K3_9ROSI</name>
<keyword evidence="3" id="KW-1185">Reference proteome</keyword>
<gene>
    <name evidence="2" type="ORF">CXB51_009536</name>
</gene>